<evidence type="ECO:0000313" key="2">
    <source>
        <dbReference type="EMBL" id="CAF1447901.1"/>
    </source>
</evidence>
<evidence type="ECO:0000256" key="1">
    <source>
        <dbReference type="RuleBase" id="RU000676"/>
    </source>
</evidence>
<dbReference type="OrthoDB" id="428577at2759"/>
<sequence>MNPLMMTLHYLWIVITFQEKNSIKNAKKLAEEDKNNSEHRMPNEFIQGTAVIAETASPSLILRSALKLQFWMFYWNLERERVRLSRTLPANLTSPGQLIPETAKLIPVLTEKINLLNEILDENIPIISLRSLMKKGRYLVVNFDGWKFDGPNYSFLANHRDIQERINAINILVQLSGINYQTNQISIYSDTMNDHTNHLFRGWPEKLYILYDNKILYQGQNGPEGYSIPSVEYFLKNKIFS</sequence>
<dbReference type="Proteomes" id="UP000663852">
    <property type="component" value="Unassembled WGS sequence"/>
</dbReference>
<gene>
    <name evidence="2" type="ORF">EDS130_LOCUS39328</name>
</gene>
<comment type="function">
    <text evidence="1">Responsible for the deiodination of T4 (3,5,3',5'-tetraiodothyronine).</text>
</comment>
<dbReference type="InterPro" id="IPR000643">
    <property type="entry name" value="Iodothyronine_deiodinase"/>
</dbReference>
<comment type="caution">
    <text evidence="2">The sequence shown here is derived from an EMBL/GenBank/DDBJ whole genome shotgun (WGS) entry which is preliminary data.</text>
</comment>
<dbReference type="PANTHER" id="PTHR11781">
    <property type="entry name" value="IODOTHYRONINE DEIODINASE"/>
    <property type="match status" value="1"/>
</dbReference>
<keyword evidence="1" id="KW-0712">Selenocysteine</keyword>
<dbReference type="EMBL" id="CAJNOJ010000437">
    <property type="protein sequence ID" value="CAF1447901.1"/>
    <property type="molecule type" value="Genomic_DNA"/>
</dbReference>
<protein>
    <recommendedName>
        <fullName evidence="1">Iodothyronine deiodinase</fullName>
    </recommendedName>
</protein>
<dbReference type="GO" id="GO:0042446">
    <property type="term" value="P:hormone biosynthetic process"/>
    <property type="evidence" value="ECO:0007669"/>
    <property type="project" value="UniProtKB-KW"/>
</dbReference>
<name>A0A815PDT8_ADIRI</name>
<dbReference type="AlphaFoldDB" id="A0A815PDT8"/>
<evidence type="ECO:0000313" key="3">
    <source>
        <dbReference type="Proteomes" id="UP000663852"/>
    </source>
</evidence>
<reference evidence="2" key="1">
    <citation type="submission" date="2021-02" db="EMBL/GenBank/DDBJ databases">
        <authorList>
            <person name="Nowell W R."/>
        </authorList>
    </citation>
    <scope>NUCLEOTIDE SEQUENCE</scope>
</reference>
<dbReference type="Pfam" id="PF00837">
    <property type="entry name" value="T4_deiodinase"/>
    <property type="match status" value="1"/>
</dbReference>
<dbReference type="PANTHER" id="PTHR11781:SF22">
    <property type="entry name" value="TYPE I IODOTHYRONINE DEIODINASE"/>
    <property type="match status" value="1"/>
</dbReference>
<keyword evidence="1" id="KW-0560">Oxidoreductase</keyword>
<keyword evidence="1" id="KW-0893">Thyroid hormones biosynthesis</keyword>
<organism evidence="2 3">
    <name type="scientific">Adineta ricciae</name>
    <name type="common">Rotifer</name>
    <dbReference type="NCBI Taxonomy" id="249248"/>
    <lineage>
        <taxon>Eukaryota</taxon>
        <taxon>Metazoa</taxon>
        <taxon>Spiralia</taxon>
        <taxon>Gnathifera</taxon>
        <taxon>Rotifera</taxon>
        <taxon>Eurotatoria</taxon>
        <taxon>Bdelloidea</taxon>
        <taxon>Adinetida</taxon>
        <taxon>Adinetidae</taxon>
        <taxon>Adineta</taxon>
    </lineage>
</organism>
<accession>A0A815PDT8</accession>
<dbReference type="GO" id="GO:0004800">
    <property type="term" value="F:thyroxine 5'-deiodinase activity"/>
    <property type="evidence" value="ECO:0007669"/>
    <property type="project" value="InterPro"/>
</dbReference>
<comment type="similarity">
    <text evidence="1">Belongs to the iodothyronine deiodinase family.</text>
</comment>
<dbReference type="Gene3D" id="3.40.30.10">
    <property type="entry name" value="Glutaredoxin"/>
    <property type="match status" value="1"/>
</dbReference>
<proteinExistence type="inferred from homology"/>